<comment type="caution">
    <text evidence="4">The sequence shown here is derived from an EMBL/GenBank/DDBJ whole genome shotgun (WGS) entry which is preliminary data.</text>
</comment>
<protein>
    <submittedName>
        <fullName evidence="4">Uncharacterized protein</fullName>
    </submittedName>
</protein>
<feature type="signal peptide" evidence="3">
    <location>
        <begin position="1"/>
        <end position="19"/>
    </location>
</feature>
<evidence type="ECO:0000256" key="2">
    <source>
        <dbReference type="SAM" id="Phobius"/>
    </source>
</evidence>
<name>A0ABD3RYW8_9STRA</name>
<keyword evidence="5" id="KW-1185">Reference proteome</keyword>
<proteinExistence type="predicted"/>
<organism evidence="4 5">
    <name type="scientific">Cyclostephanos tholiformis</name>
    <dbReference type="NCBI Taxonomy" id="382380"/>
    <lineage>
        <taxon>Eukaryota</taxon>
        <taxon>Sar</taxon>
        <taxon>Stramenopiles</taxon>
        <taxon>Ochrophyta</taxon>
        <taxon>Bacillariophyta</taxon>
        <taxon>Coscinodiscophyceae</taxon>
        <taxon>Thalassiosirophycidae</taxon>
        <taxon>Stephanodiscales</taxon>
        <taxon>Stephanodiscaceae</taxon>
        <taxon>Cyclostephanos</taxon>
    </lineage>
</organism>
<feature type="chain" id="PRO_5044862861" evidence="3">
    <location>
        <begin position="20"/>
        <end position="290"/>
    </location>
</feature>
<keyword evidence="3" id="KW-0732">Signal</keyword>
<evidence type="ECO:0000256" key="1">
    <source>
        <dbReference type="SAM" id="MobiDB-lite"/>
    </source>
</evidence>
<reference evidence="4 5" key="1">
    <citation type="submission" date="2024-10" db="EMBL/GenBank/DDBJ databases">
        <title>Updated reference genomes for cyclostephanoid diatoms.</title>
        <authorList>
            <person name="Roberts W.R."/>
            <person name="Alverson A.J."/>
        </authorList>
    </citation>
    <scope>NUCLEOTIDE SEQUENCE [LARGE SCALE GENOMIC DNA]</scope>
    <source>
        <strain evidence="4 5">AJA228-03</strain>
    </source>
</reference>
<accession>A0ABD3RYW8</accession>
<evidence type="ECO:0000313" key="5">
    <source>
        <dbReference type="Proteomes" id="UP001530377"/>
    </source>
</evidence>
<dbReference type="AlphaFoldDB" id="A0ABD3RYW8"/>
<keyword evidence="2" id="KW-0812">Transmembrane</keyword>
<keyword evidence="2" id="KW-0472">Membrane</keyword>
<gene>
    <name evidence="4" type="ORF">ACHAXA_005016</name>
</gene>
<keyword evidence="2" id="KW-1133">Transmembrane helix</keyword>
<dbReference type="EMBL" id="JALLPB020000106">
    <property type="protein sequence ID" value="KAL3817381.1"/>
    <property type="molecule type" value="Genomic_DNA"/>
</dbReference>
<evidence type="ECO:0000256" key="3">
    <source>
        <dbReference type="SAM" id="SignalP"/>
    </source>
</evidence>
<feature type="compositionally biased region" description="Basic and acidic residues" evidence="1">
    <location>
        <begin position="60"/>
        <end position="75"/>
    </location>
</feature>
<evidence type="ECO:0000313" key="4">
    <source>
        <dbReference type="EMBL" id="KAL3817381.1"/>
    </source>
</evidence>
<dbReference type="Proteomes" id="UP001530377">
    <property type="component" value="Unassembled WGS sequence"/>
</dbReference>
<feature type="transmembrane region" description="Helical" evidence="2">
    <location>
        <begin position="208"/>
        <end position="228"/>
    </location>
</feature>
<feature type="compositionally biased region" description="Low complexity" evidence="1">
    <location>
        <begin position="85"/>
        <end position="111"/>
    </location>
</feature>
<sequence>MKHLALLLLLSLAAKDGSAETALRATTQSYSASHQRRELGFTDWWYTLLNHLHVPCPPGHHDEDGHRKGHCDHPSHPKHPDHKSGGSSHKSSSSSSSSGSSSSSTSTSTSTSTYCSYTCDGSNSSCKLCAEVCQDTCDGSTSNCVLCENIPQCSDNCADGDDSCVSCSSGWSPDGWTGDAWAGDAWTGDAWQGSYSRTGSGSSGSSKAWFWGIGAGLCALVAGAALFMTRKRNHSDSDLPRDVYVDAEDDTYYTGNYANEEPAKSKPSRKSSFKNWFKLGKKSEKPGALV</sequence>
<feature type="region of interest" description="Disordered" evidence="1">
    <location>
        <begin position="60"/>
        <end position="111"/>
    </location>
</feature>